<sequence>NKNNENHKTLNSKSNKNKEYNSLLPFKPNETSLPLLPQLKYAVSQNLYQFNQSFFLSIQNTRVLTINSILLPSAQQKD</sequence>
<organism evidence="2 3">
    <name type="scientific">Funneliformis geosporum</name>
    <dbReference type="NCBI Taxonomy" id="1117311"/>
    <lineage>
        <taxon>Eukaryota</taxon>
        <taxon>Fungi</taxon>
        <taxon>Fungi incertae sedis</taxon>
        <taxon>Mucoromycota</taxon>
        <taxon>Glomeromycotina</taxon>
        <taxon>Glomeromycetes</taxon>
        <taxon>Glomerales</taxon>
        <taxon>Glomeraceae</taxon>
        <taxon>Funneliformis</taxon>
    </lineage>
</organism>
<proteinExistence type="predicted"/>
<dbReference type="EMBL" id="CAMKVN010019675">
    <property type="protein sequence ID" value="CAI2198844.1"/>
    <property type="molecule type" value="Genomic_DNA"/>
</dbReference>
<comment type="caution">
    <text evidence="2">The sequence shown here is derived from an EMBL/GenBank/DDBJ whole genome shotgun (WGS) entry which is preliminary data.</text>
</comment>
<feature type="non-terminal residue" evidence="2">
    <location>
        <position position="1"/>
    </location>
</feature>
<protein>
    <submittedName>
        <fullName evidence="2">620_t:CDS:1</fullName>
    </submittedName>
</protein>
<keyword evidence="3" id="KW-1185">Reference proteome</keyword>
<evidence type="ECO:0000313" key="2">
    <source>
        <dbReference type="EMBL" id="CAI2198844.1"/>
    </source>
</evidence>
<gene>
    <name evidence="2" type="ORF">FWILDA_LOCUS18776</name>
</gene>
<evidence type="ECO:0000313" key="3">
    <source>
        <dbReference type="Proteomes" id="UP001153678"/>
    </source>
</evidence>
<feature type="region of interest" description="Disordered" evidence="1">
    <location>
        <begin position="1"/>
        <end position="24"/>
    </location>
</feature>
<accession>A0A9W4TAZ0</accession>
<evidence type="ECO:0000256" key="1">
    <source>
        <dbReference type="SAM" id="MobiDB-lite"/>
    </source>
</evidence>
<name>A0A9W4TAZ0_9GLOM</name>
<dbReference type="AlphaFoldDB" id="A0A9W4TAZ0"/>
<reference evidence="2" key="1">
    <citation type="submission" date="2022-08" db="EMBL/GenBank/DDBJ databases">
        <authorList>
            <person name="Kallberg Y."/>
            <person name="Tangrot J."/>
            <person name="Rosling A."/>
        </authorList>
    </citation>
    <scope>NUCLEOTIDE SEQUENCE</scope>
    <source>
        <strain evidence="2">Wild A</strain>
    </source>
</reference>
<feature type="non-terminal residue" evidence="2">
    <location>
        <position position="78"/>
    </location>
</feature>
<dbReference type="Proteomes" id="UP001153678">
    <property type="component" value="Unassembled WGS sequence"/>
</dbReference>